<organism evidence="1 2">
    <name type="scientific">Adiantum capillus-veneris</name>
    <name type="common">Maidenhair fern</name>
    <dbReference type="NCBI Taxonomy" id="13818"/>
    <lineage>
        <taxon>Eukaryota</taxon>
        <taxon>Viridiplantae</taxon>
        <taxon>Streptophyta</taxon>
        <taxon>Embryophyta</taxon>
        <taxon>Tracheophyta</taxon>
        <taxon>Polypodiopsida</taxon>
        <taxon>Polypodiidae</taxon>
        <taxon>Polypodiales</taxon>
        <taxon>Pteridineae</taxon>
        <taxon>Pteridaceae</taxon>
        <taxon>Vittarioideae</taxon>
        <taxon>Adiantum</taxon>
    </lineage>
</organism>
<reference evidence="1" key="1">
    <citation type="submission" date="2021-01" db="EMBL/GenBank/DDBJ databases">
        <title>Adiantum capillus-veneris genome.</title>
        <authorList>
            <person name="Fang Y."/>
            <person name="Liao Q."/>
        </authorList>
    </citation>
    <scope>NUCLEOTIDE SEQUENCE</scope>
    <source>
        <strain evidence="1">H3</strain>
        <tissue evidence="1">Leaf</tissue>
    </source>
</reference>
<protein>
    <submittedName>
        <fullName evidence="1">Uncharacterized protein</fullName>
    </submittedName>
</protein>
<evidence type="ECO:0000313" key="1">
    <source>
        <dbReference type="EMBL" id="KAI5070782.1"/>
    </source>
</evidence>
<comment type="caution">
    <text evidence="1">The sequence shown here is derived from an EMBL/GenBank/DDBJ whole genome shotgun (WGS) entry which is preliminary data.</text>
</comment>
<keyword evidence="2" id="KW-1185">Reference proteome</keyword>
<dbReference type="Proteomes" id="UP000886520">
    <property type="component" value="Chromosome 14"/>
</dbReference>
<dbReference type="EMBL" id="JABFUD020000014">
    <property type="protein sequence ID" value="KAI5070782.1"/>
    <property type="molecule type" value="Genomic_DNA"/>
</dbReference>
<gene>
    <name evidence="1" type="ORF">GOP47_0015125</name>
</gene>
<dbReference type="AlphaFoldDB" id="A0A9D4UNN6"/>
<evidence type="ECO:0000313" key="2">
    <source>
        <dbReference type="Proteomes" id="UP000886520"/>
    </source>
</evidence>
<name>A0A9D4UNN6_ADICA</name>
<sequence length="245" mass="27482">MSAPRVIKSVPLATFLETMFGSKVVQDLKDNCVNLESTLFFNCFIPTSLPPSPQLLDDCFVRCDALVARRKEHVLDFAVPAHGGLLDVGASAALPARSVLPSAAKKKKVNLQPLHHRISFLGQVKNQRGEPSLARAVEALQDDDRLDHHLEVLFQIGDRGEVERVKVEHTTVIVKGLEGFQHLKSERMNAANILEKLRILSRTCEDVFKDASDKEKDVLRELIPLGFDSQRFVEDEDDVMQVEYE</sequence>
<proteinExistence type="predicted"/>
<accession>A0A9D4UNN6</accession>